<evidence type="ECO:0000313" key="3">
    <source>
        <dbReference type="Proteomes" id="UP001174050"/>
    </source>
</evidence>
<dbReference type="InterPro" id="IPR043762">
    <property type="entry name" value="DUF5708"/>
</dbReference>
<keyword evidence="3" id="KW-1185">Reference proteome</keyword>
<dbReference type="RefSeq" id="WP_290111084.1">
    <property type="nucleotide sequence ID" value="NZ_JAUEPL010000008.1"/>
</dbReference>
<keyword evidence="1" id="KW-0812">Transmembrane</keyword>
<proteinExistence type="predicted"/>
<dbReference type="Pfam" id="PF18969">
    <property type="entry name" value="DUF5708"/>
    <property type="match status" value="1"/>
</dbReference>
<evidence type="ECO:0000313" key="2">
    <source>
        <dbReference type="EMBL" id="MDN3294078.1"/>
    </source>
</evidence>
<keyword evidence="1" id="KW-1133">Transmembrane helix</keyword>
<dbReference type="Proteomes" id="UP001174050">
    <property type="component" value="Unassembled WGS sequence"/>
</dbReference>
<feature type="transmembrane region" description="Helical" evidence="1">
    <location>
        <begin position="7"/>
        <end position="25"/>
    </location>
</feature>
<comment type="caution">
    <text evidence="2">The sequence shown here is derived from an EMBL/GenBank/DDBJ whole genome shotgun (WGS) entry which is preliminary data.</text>
</comment>
<dbReference type="EMBL" id="JAUEPL010000008">
    <property type="protein sequence ID" value="MDN3294078.1"/>
    <property type="molecule type" value="Genomic_DNA"/>
</dbReference>
<sequence length="62" mass="6488">MSSGFKAVVAGVITFIIGLVLWRFTGDVETPVVTLTKLGVVLMALGGLEVVYGLYKSVVGSK</sequence>
<accession>A0ABT7Z3L0</accession>
<keyword evidence="1" id="KW-0472">Membrane</keyword>
<reference evidence="2" key="1">
    <citation type="submission" date="2023-06" db="EMBL/GenBank/DDBJ databases">
        <title>WGS-Sequencing of Streptomyces ficellus isolate 21 collected from sand in Gara Djebilet Iron Mine in Algeria.</title>
        <authorList>
            <person name="Zegers G.P."/>
            <person name="Gomez A."/>
            <person name="Gueddou A."/>
            <person name="Zahara A.F."/>
            <person name="Worth M."/>
            <person name="Sevigny J.L."/>
            <person name="Tisa L."/>
        </authorList>
    </citation>
    <scope>NUCLEOTIDE SEQUENCE</scope>
    <source>
        <strain evidence="2">AS11</strain>
    </source>
</reference>
<evidence type="ECO:0000256" key="1">
    <source>
        <dbReference type="SAM" id="Phobius"/>
    </source>
</evidence>
<name>A0ABT7Z3L0_9ACTN</name>
<organism evidence="2 3">
    <name type="scientific">Streptomyces ficellus</name>
    <dbReference type="NCBI Taxonomy" id="1977088"/>
    <lineage>
        <taxon>Bacteria</taxon>
        <taxon>Bacillati</taxon>
        <taxon>Actinomycetota</taxon>
        <taxon>Actinomycetes</taxon>
        <taxon>Kitasatosporales</taxon>
        <taxon>Streptomycetaceae</taxon>
        <taxon>Streptomyces</taxon>
    </lineage>
</organism>
<feature type="transmembrane region" description="Helical" evidence="1">
    <location>
        <begin position="37"/>
        <end position="55"/>
    </location>
</feature>
<gene>
    <name evidence="2" type="ORF">QWM81_08460</name>
</gene>
<protein>
    <submittedName>
        <fullName evidence="2">DUF5708 family protein</fullName>
    </submittedName>
</protein>